<dbReference type="GO" id="GO:0008270">
    <property type="term" value="F:zinc ion binding"/>
    <property type="evidence" value="ECO:0007669"/>
    <property type="project" value="UniProtKB-KW"/>
</dbReference>
<dbReference type="GO" id="GO:0000785">
    <property type="term" value="C:chromatin"/>
    <property type="evidence" value="ECO:0000318"/>
    <property type="project" value="GO_Central"/>
</dbReference>
<comment type="similarity">
    <text evidence="2">Belongs to the acetyltransferase family. ECO subfamily.</text>
</comment>
<evidence type="ECO:0000256" key="1">
    <source>
        <dbReference type="ARBA" id="ARBA00004123"/>
    </source>
</evidence>
<evidence type="ECO:0000256" key="3">
    <source>
        <dbReference type="ARBA" id="ARBA00022679"/>
    </source>
</evidence>
<feature type="compositionally biased region" description="Low complexity" evidence="10">
    <location>
        <begin position="1"/>
        <end position="22"/>
    </location>
</feature>
<dbReference type="InterPro" id="IPR028009">
    <property type="entry name" value="ESCO_Acetyltransf_dom"/>
</dbReference>
<feature type="domain" description="N-acetyltransferase ESCO acetyl-transferase" evidence="12">
    <location>
        <begin position="293"/>
        <end position="361"/>
    </location>
</feature>
<dbReference type="Proteomes" id="UP000008311">
    <property type="component" value="Unassembled WGS sequence"/>
</dbReference>
<feature type="region of interest" description="Disordered" evidence="10">
    <location>
        <begin position="1"/>
        <end position="30"/>
    </location>
</feature>
<evidence type="ECO:0000256" key="2">
    <source>
        <dbReference type="ARBA" id="ARBA00005816"/>
    </source>
</evidence>
<dbReference type="STRING" id="3988.B9T2S8"/>
<evidence type="ECO:0000256" key="8">
    <source>
        <dbReference type="ARBA" id="ARBA00023306"/>
    </source>
</evidence>
<comment type="subcellular location">
    <subcellularLocation>
        <location evidence="1">Nucleus</location>
    </subcellularLocation>
</comment>
<evidence type="ECO:0000313" key="13">
    <source>
        <dbReference type="EMBL" id="EEF29841.1"/>
    </source>
</evidence>
<keyword evidence="7" id="KW-0539">Nucleus</keyword>
<accession>B9T2S8</accession>
<dbReference type="EMBL" id="EQ974391">
    <property type="protein sequence ID" value="EEF29841.1"/>
    <property type="molecule type" value="Genomic_DNA"/>
</dbReference>
<dbReference type="PANTHER" id="PTHR45884">
    <property type="entry name" value="N-ACETYLTRANSFERASE ECO"/>
    <property type="match status" value="1"/>
</dbReference>
<reference evidence="14" key="1">
    <citation type="journal article" date="2010" name="Nat. Biotechnol.">
        <title>Draft genome sequence of the oilseed species Ricinus communis.</title>
        <authorList>
            <person name="Chan A.P."/>
            <person name="Crabtree J."/>
            <person name="Zhao Q."/>
            <person name="Lorenzi H."/>
            <person name="Orvis J."/>
            <person name="Puiu D."/>
            <person name="Melake-Berhan A."/>
            <person name="Jones K.M."/>
            <person name="Redman J."/>
            <person name="Chen G."/>
            <person name="Cahoon E.B."/>
            <person name="Gedil M."/>
            <person name="Stanke M."/>
            <person name="Haas B.J."/>
            <person name="Wortman J.R."/>
            <person name="Fraser-Liggett C.M."/>
            <person name="Ravel J."/>
            <person name="Rabinowicz P.D."/>
        </authorList>
    </citation>
    <scope>NUCLEOTIDE SEQUENCE [LARGE SCALE GENOMIC DNA]</scope>
    <source>
        <strain evidence="14">cv. Hale</strain>
    </source>
</reference>
<evidence type="ECO:0000259" key="11">
    <source>
        <dbReference type="Pfam" id="PF13878"/>
    </source>
</evidence>
<evidence type="ECO:0000256" key="4">
    <source>
        <dbReference type="ARBA" id="ARBA00022723"/>
    </source>
</evidence>
<name>B9T2S8_RICCO</name>
<evidence type="ECO:0000256" key="10">
    <source>
        <dbReference type="SAM" id="MobiDB-lite"/>
    </source>
</evidence>
<dbReference type="Pfam" id="PF13878">
    <property type="entry name" value="zf-C2H2_3"/>
    <property type="match status" value="1"/>
</dbReference>
<keyword evidence="9" id="KW-0012">Acyltransferase</keyword>
<dbReference type="eggNOG" id="KOG3014">
    <property type="taxonomic scope" value="Eukaryota"/>
</dbReference>
<evidence type="ECO:0000256" key="9">
    <source>
        <dbReference type="ARBA" id="ARBA00023315"/>
    </source>
</evidence>
<gene>
    <name evidence="13" type="ORF">RCOM_0437770</name>
</gene>
<feature type="region of interest" description="Disordered" evidence="10">
    <location>
        <begin position="49"/>
        <end position="71"/>
    </location>
</feature>
<proteinExistence type="inferred from homology"/>
<sequence length="379" mass="42250">MQFKISSFFKPSSSSFTQSKPTISPPIPNDGDDDLIVWENTRHQFLNTYERRPPKSENGDKRIEANKGQASSVLKEPISKNMCLKQESLSSGQMINKKRSYAQLHLDLGQTDFNLKTCSICGVKYAPGEAGDEKEHKTFHKNYTCGVQFRGFRNERVLHMPGTEGGRITLVLDCDPSAQRNKVQEVIKMMEIELGGGWIFHKLCKVYLFIFSQRITGCLVAEPIKEAFKILPCSVDRRSGIATTKDSKLNSSTLQFGDIILHRETTKKARTIDSLDLLDGNHNGAIIGEEVAVPAICGIRAIWVTPSNRRKHIASQLLDAVRINFCMDSTLEPSQLAFSPPTAAGKALASSYTGTSSFLVYKPKTVDSQMQHFIEDLTI</sequence>
<dbReference type="InParanoid" id="B9T2S8"/>
<dbReference type="InterPro" id="IPR028005">
    <property type="entry name" value="AcTrfase_ESCO_Znf_dom"/>
</dbReference>
<keyword evidence="5" id="KW-0863">Zinc-finger</keyword>
<keyword evidence="8" id="KW-0131">Cell cycle</keyword>
<feature type="domain" description="N-acetyltransferase ESCO zinc-finger" evidence="11">
    <location>
        <begin position="103"/>
        <end position="142"/>
    </location>
</feature>
<dbReference type="AlphaFoldDB" id="B9T2S8"/>
<evidence type="ECO:0000256" key="5">
    <source>
        <dbReference type="ARBA" id="ARBA00022771"/>
    </source>
</evidence>
<keyword evidence="14" id="KW-1185">Reference proteome</keyword>
<protein>
    <recommendedName>
        <fullName evidence="15">N-acetyltransferase</fullName>
    </recommendedName>
</protein>
<keyword evidence="4" id="KW-0479">Metal-binding</keyword>
<keyword evidence="3" id="KW-0808">Transferase</keyword>
<evidence type="ECO:0000313" key="14">
    <source>
        <dbReference type="Proteomes" id="UP000008311"/>
    </source>
</evidence>
<evidence type="ECO:0008006" key="15">
    <source>
        <dbReference type="Google" id="ProtNLM"/>
    </source>
</evidence>
<dbReference type="GO" id="GO:0005634">
    <property type="term" value="C:nucleus"/>
    <property type="evidence" value="ECO:0000318"/>
    <property type="project" value="GO_Central"/>
</dbReference>
<evidence type="ECO:0000259" key="12">
    <source>
        <dbReference type="Pfam" id="PF13880"/>
    </source>
</evidence>
<evidence type="ECO:0000256" key="6">
    <source>
        <dbReference type="ARBA" id="ARBA00022833"/>
    </source>
</evidence>
<dbReference type="GO" id="GO:0007064">
    <property type="term" value="P:mitotic sister chromatid cohesion"/>
    <property type="evidence" value="ECO:0000318"/>
    <property type="project" value="GO_Central"/>
</dbReference>
<organism evidence="13 14">
    <name type="scientific">Ricinus communis</name>
    <name type="common">Castor bean</name>
    <dbReference type="NCBI Taxonomy" id="3988"/>
    <lineage>
        <taxon>Eukaryota</taxon>
        <taxon>Viridiplantae</taxon>
        <taxon>Streptophyta</taxon>
        <taxon>Embryophyta</taxon>
        <taxon>Tracheophyta</taxon>
        <taxon>Spermatophyta</taxon>
        <taxon>Magnoliopsida</taxon>
        <taxon>eudicotyledons</taxon>
        <taxon>Gunneridae</taxon>
        <taxon>Pentapetalae</taxon>
        <taxon>rosids</taxon>
        <taxon>fabids</taxon>
        <taxon>Malpighiales</taxon>
        <taxon>Euphorbiaceae</taxon>
        <taxon>Acalyphoideae</taxon>
        <taxon>Acalypheae</taxon>
        <taxon>Ricinus</taxon>
    </lineage>
</organism>
<evidence type="ECO:0000256" key="7">
    <source>
        <dbReference type="ARBA" id="ARBA00023242"/>
    </source>
</evidence>
<feature type="compositionally biased region" description="Basic and acidic residues" evidence="10">
    <location>
        <begin position="49"/>
        <end position="65"/>
    </location>
</feature>
<dbReference type="GO" id="GO:0061733">
    <property type="term" value="F:protein-lysine-acetyltransferase activity"/>
    <property type="evidence" value="ECO:0000318"/>
    <property type="project" value="GO_Central"/>
</dbReference>
<keyword evidence="6" id="KW-0862">Zinc</keyword>
<dbReference type="PANTHER" id="PTHR45884:SF2">
    <property type="entry name" value="N-ACETYLTRANSFERASE ECO"/>
    <property type="match status" value="1"/>
</dbReference>
<dbReference type="Pfam" id="PF13880">
    <property type="entry name" value="Acetyltransf_13"/>
    <property type="match status" value="1"/>
</dbReference>